<evidence type="ECO:0000256" key="3">
    <source>
        <dbReference type="ARBA" id="ARBA00004065"/>
    </source>
</evidence>
<comment type="caution">
    <text evidence="18">The sequence shown here is derived from an EMBL/GenBank/DDBJ whole genome shotgun (WGS) entry which is preliminary data.</text>
</comment>
<dbReference type="EC" id="3.1.26.4" evidence="6 14"/>
<keyword evidence="9 14" id="KW-0540">Nuclease</keyword>
<evidence type="ECO:0000256" key="6">
    <source>
        <dbReference type="ARBA" id="ARBA00012180"/>
    </source>
</evidence>
<evidence type="ECO:0000259" key="17">
    <source>
        <dbReference type="PROSITE" id="PS51975"/>
    </source>
</evidence>
<protein>
    <recommendedName>
        <fullName evidence="7 14">Ribonuclease HII</fullName>
        <shortName evidence="14">RNase HII</shortName>
        <ecNumber evidence="6 14">3.1.26.4</ecNumber>
    </recommendedName>
</protein>
<dbReference type="PANTHER" id="PTHR10954">
    <property type="entry name" value="RIBONUCLEASE H2 SUBUNIT A"/>
    <property type="match status" value="1"/>
</dbReference>
<dbReference type="CDD" id="cd07182">
    <property type="entry name" value="RNase_HII_bacteria_HII_like"/>
    <property type="match status" value="1"/>
</dbReference>
<comment type="catalytic activity">
    <reaction evidence="1 14 15 16">
        <text>Endonucleolytic cleavage to 5'-phosphomonoester.</text>
        <dbReference type="EC" id="3.1.26.4"/>
    </reaction>
</comment>
<keyword evidence="13 14" id="KW-0464">Manganese</keyword>
<comment type="function">
    <text evidence="3 14 16">Endonuclease that specifically degrades the RNA of RNA-DNA hybrids.</text>
</comment>
<evidence type="ECO:0000256" key="7">
    <source>
        <dbReference type="ARBA" id="ARBA00019179"/>
    </source>
</evidence>
<dbReference type="PANTHER" id="PTHR10954:SF18">
    <property type="entry name" value="RIBONUCLEASE HII"/>
    <property type="match status" value="1"/>
</dbReference>
<feature type="binding site" evidence="14 15">
    <location>
        <position position="17"/>
    </location>
    <ligand>
        <name>a divalent metal cation</name>
        <dbReference type="ChEBI" id="CHEBI:60240"/>
    </ligand>
</feature>
<comment type="similarity">
    <text evidence="5 14 16">Belongs to the RNase HII family.</text>
</comment>
<dbReference type="InterPro" id="IPR022898">
    <property type="entry name" value="RNase_HII"/>
</dbReference>
<accession>A0ABS2CZ66</accession>
<name>A0ABS2CZ66_9FLAO</name>
<evidence type="ECO:0000256" key="5">
    <source>
        <dbReference type="ARBA" id="ARBA00007383"/>
    </source>
</evidence>
<dbReference type="Gene3D" id="3.30.420.10">
    <property type="entry name" value="Ribonuclease H-like superfamily/Ribonuclease H"/>
    <property type="match status" value="1"/>
</dbReference>
<keyword evidence="8 14" id="KW-0963">Cytoplasm</keyword>
<evidence type="ECO:0000256" key="16">
    <source>
        <dbReference type="RuleBase" id="RU003515"/>
    </source>
</evidence>
<dbReference type="RefSeq" id="WP_187656753.1">
    <property type="nucleotide sequence ID" value="NZ_JACSOD020000499.1"/>
</dbReference>
<evidence type="ECO:0000313" key="19">
    <source>
        <dbReference type="Proteomes" id="UP000759529"/>
    </source>
</evidence>
<dbReference type="InterPro" id="IPR024567">
    <property type="entry name" value="RNase_HII/HIII_dom"/>
</dbReference>
<dbReference type="InterPro" id="IPR012337">
    <property type="entry name" value="RNaseH-like_sf"/>
</dbReference>
<dbReference type="Proteomes" id="UP000759529">
    <property type="component" value="Unassembled WGS sequence"/>
</dbReference>
<evidence type="ECO:0000256" key="8">
    <source>
        <dbReference type="ARBA" id="ARBA00022490"/>
    </source>
</evidence>
<proteinExistence type="inferred from homology"/>
<dbReference type="InterPro" id="IPR036397">
    <property type="entry name" value="RNaseH_sf"/>
</dbReference>
<keyword evidence="19" id="KW-1185">Reference proteome</keyword>
<evidence type="ECO:0000256" key="9">
    <source>
        <dbReference type="ARBA" id="ARBA00022722"/>
    </source>
</evidence>
<organism evidence="18 19">
    <name type="scientific">Flavobacterium macrobrachii</name>
    <dbReference type="NCBI Taxonomy" id="591204"/>
    <lineage>
        <taxon>Bacteria</taxon>
        <taxon>Pseudomonadati</taxon>
        <taxon>Bacteroidota</taxon>
        <taxon>Flavobacteriia</taxon>
        <taxon>Flavobacteriales</taxon>
        <taxon>Flavobacteriaceae</taxon>
        <taxon>Flavobacterium</taxon>
    </lineage>
</organism>
<evidence type="ECO:0000256" key="11">
    <source>
        <dbReference type="ARBA" id="ARBA00022759"/>
    </source>
</evidence>
<dbReference type="PROSITE" id="PS51975">
    <property type="entry name" value="RNASE_H_2"/>
    <property type="match status" value="1"/>
</dbReference>
<evidence type="ECO:0000256" key="15">
    <source>
        <dbReference type="PROSITE-ProRule" id="PRU01319"/>
    </source>
</evidence>
<dbReference type="EMBL" id="JACSOD020000499">
    <property type="protein sequence ID" value="MBM6500201.1"/>
    <property type="molecule type" value="Genomic_DNA"/>
</dbReference>
<reference evidence="18 19" key="1">
    <citation type="submission" date="2021-02" db="EMBL/GenBank/DDBJ databases">
        <authorList>
            <person name="Jung H.S."/>
            <person name="Chun B.H."/>
            <person name="Jeon C.O."/>
        </authorList>
    </citation>
    <scope>NUCLEOTIDE SEQUENCE [LARGE SCALE GENOMIC DNA]</scope>
    <source>
        <strain evidence="18 19">LMG 25203</strain>
    </source>
</reference>
<dbReference type="NCBIfam" id="NF000595">
    <property type="entry name" value="PRK00015.1-3"/>
    <property type="match status" value="1"/>
</dbReference>
<comment type="subcellular location">
    <subcellularLocation>
        <location evidence="4 14">Cytoplasm</location>
    </subcellularLocation>
</comment>
<evidence type="ECO:0000256" key="13">
    <source>
        <dbReference type="ARBA" id="ARBA00023211"/>
    </source>
</evidence>
<dbReference type="SUPFAM" id="SSF53098">
    <property type="entry name" value="Ribonuclease H-like"/>
    <property type="match status" value="1"/>
</dbReference>
<evidence type="ECO:0000256" key="10">
    <source>
        <dbReference type="ARBA" id="ARBA00022723"/>
    </source>
</evidence>
<gene>
    <name evidence="14" type="primary">rnhB</name>
    <name evidence="18" type="ORF">H9X54_012930</name>
</gene>
<evidence type="ECO:0000313" key="18">
    <source>
        <dbReference type="EMBL" id="MBM6500201.1"/>
    </source>
</evidence>
<feature type="domain" description="RNase H type-2" evidence="17">
    <location>
        <begin position="10"/>
        <end position="220"/>
    </location>
</feature>
<evidence type="ECO:0000256" key="4">
    <source>
        <dbReference type="ARBA" id="ARBA00004496"/>
    </source>
</evidence>
<dbReference type="GO" id="GO:0004523">
    <property type="term" value="F:RNA-DNA hybrid ribonuclease activity"/>
    <property type="evidence" value="ECO:0007669"/>
    <property type="project" value="UniProtKB-EC"/>
</dbReference>
<feature type="binding site" evidence="14 15">
    <location>
        <position position="108"/>
    </location>
    <ligand>
        <name>a divalent metal cation</name>
        <dbReference type="ChEBI" id="CHEBI:60240"/>
    </ligand>
</feature>
<dbReference type="HAMAP" id="MF_00052_B">
    <property type="entry name" value="RNase_HII_B"/>
    <property type="match status" value="1"/>
</dbReference>
<sequence length="220" mass="25219">MLNQRFSDFNLECGTDEAGRGCLAGPVTASAIILPESFHLEALNDSKQVSENVRKKLKPLIENTCMTFAVTHIYNQEIDEINILNASMKAMQESILKLETTPNYIIVDGNRPIFSKLGLLKHKNGKVFTTEEIDLLKNIPNKSIIKGDSKYLSIAAASILAKTYRDEYMDKIHEEFPMYNWKKNKGYPTVEHREAIKKYGVTKYHRMSFRLFPEQLQLDL</sequence>
<evidence type="ECO:0000256" key="1">
    <source>
        <dbReference type="ARBA" id="ARBA00000077"/>
    </source>
</evidence>
<evidence type="ECO:0000256" key="12">
    <source>
        <dbReference type="ARBA" id="ARBA00022801"/>
    </source>
</evidence>
<evidence type="ECO:0000256" key="2">
    <source>
        <dbReference type="ARBA" id="ARBA00001946"/>
    </source>
</evidence>
<keyword evidence="11 14" id="KW-0255">Endonuclease</keyword>
<dbReference type="InterPro" id="IPR001352">
    <property type="entry name" value="RNase_HII/HIII"/>
</dbReference>
<keyword evidence="12 14" id="KW-0378">Hydrolase</keyword>
<evidence type="ECO:0000256" key="14">
    <source>
        <dbReference type="HAMAP-Rule" id="MF_00052"/>
    </source>
</evidence>
<dbReference type="Pfam" id="PF01351">
    <property type="entry name" value="RNase_HII"/>
    <property type="match status" value="1"/>
</dbReference>
<keyword evidence="10 14" id="KW-0479">Metal-binding</keyword>
<feature type="binding site" evidence="14 15">
    <location>
        <position position="16"/>
    </location>
    <ligand>
        <name>a divalent metal cation</name>
        <dbReference type="ChEBI" id="CHEBI:60240"/>
    </ligand>
</feature>
<comment type="cofactor">
    <cofactor evidence="2">
        <name>Mg(2+)</name>
        <dbReference type="ChEBI" id="CHEBI:18420"/>
    </cofactor>
</comment>
<comment type="cofactor">
    <cofactor evidence="14 15">
        <name>Mn(2+)</name>
        <dbReference type="ChEBI" id="CHEBI:29035"/>
    </cofactor>
    <cofactor evidence="14 15">
        <name>Mg(2+)</name>
        <dbReference type="ChEBI" id="CHEBI:18420"/>
    </cofactor>
    <text evidence="14 15">Manganese or magnesium. Binds 1 divalent metal ion per monomer in the absence of substrate. May bind a second metal ion after substrate binding.</text>
</comment>